<protein>
    <recommendedName>
        <fullName evidence="4">O-methyltransferase C-terminal domain-containing protein</fullName>
    </recommendedName>
</protein>
<dbReference type="GO" id="GO:0032259">
    <property type="term" value="P:methylation"/>
    <property type="evidence" value="ECO:0007669"/>
    <property type="project" value="UniProtKB-KW"/>
</dbReference>
<dbReference type="PROSITE" id="PS51683">
    <property type="entry name" value="SAM_OMT_II"/>
    <property type="match status" value="1"/>
</dbReference>
<dbReference type="CDD" id="cd02440">
    <property type="entry name" value="AdoMet_MTases"/>
    <property type="match status" value="1"/>
</dbReference>
<dbReference type="Gene3D" id="1.10.10.10">
    <property type="entry name" value="Winged helix-like DNA-binding domain superfamily/Winged helix DNA-binding domain"/>
    <property type="match status" value="1"/>
</dbReference>
<dbReference type="InterPro" id="IPR036388">
    <property type="entry name" value="WH-like_DNA-bd_sf"/>
</dbReference>
<dbReference type="OrthoDB" id="2410195at2759"/>
<dbReference type="SUPFAM" id="SSF53335">
    <property type="entry name" value="S-adenosyl-L-methionine-dependent methyltransferases"/>
    <property type="match status" value="1"/>
</dbReference>
<dbReference type="STRING" id="98765.A0A2R6NJW2"/>
<name>A0A2R6NJW2_9APHY</name>
<dbReference type="InterPro" id="IPR029063">
    <property type="entry name" value="SAM-dependent_MTases_sf"/>
</dbReference>
<evidence type="ECO:0000256" key="1">
    <source>
        <dbReference type="ARBA" id="ARBA00022603"/>
    </source>
</evidence>
<dbReference type="InterPro" id="IPR036390">
    <property type="entry name" value="WH_DNA-bd_sf"/>
</dbReference>
<gene>
    <name evidence="5" type="ORF">PHLCEN_2v11894</name>
</gene>
<sequence length="476" mass="52541">MAVELTQLRDIIVGTIDAILDACKREGKDFPKLDVPAEPAEFLPDGIRNDSQVLDAITLGVAAASQLIATLQPPAMTLYTSATRFNLSACIGAAERCHVAEILRDAGPKGMHIRDIVKLNGTDAVKLGRILRYLATNHIFSEVEPDVFANNMISSLLDTGKVISAIQSDPVGKFDNTNGLTAWISFIADDCMKSAAYLSDTMTDPKTAHSQDPNETSIQKAFRFEGTRWEFLERPENLFMFRRYGAAMSGAAKLQPPWAVLTSYEWNTLPKGAVFVDVGSGLGNFSLEVAKIRPDLTYILEDRPPVMEKAKKYWEEQAPSISAAGNIHFIGHDFFNPQPQLPAMPDVFFMRTILHDWSDEFAVRILTNLRHAAKPDTKLLIIDTLVEYACSAQDSSALDVPGYELQNAPKPLLANLGFASIASYDLDMVMLNNLNARERTIGGFLHLLSSSGWRLVAVRKNPGNKMWWPMIIAVPA</sequence>
<evidence type="ECO:0000313" key="6">
    <source>
        <dbReference type="Proteomes" id="UP000186601"/>
    </source>
</evidence>
<organism evidence="5 6">
    <name type="scientific">Hermanssonia centrifuga</name>
    <dbReference type="NCBI Taxonomy" id="98765"/>
    <lineage>
        <taxon>Eukaryota</taxon>
        <taxon>Fungi</taxon>
        <taxon>Dikarya</taxon>
        <taxon>Basidiomycota</taxon>
        <taxon>Agaricomycotina</taxon>
        <taxon>Agaricomycetes</taxon>
        <taxon>Polyporales</taxon>
        <taxon>Meruliaceae</taxon>
        <taxon>Hermanssonia</taxon>
    </lineage>
</organism>
<dbReference type="Proteomes" id="UP000186601">
    <property type="component" value="Unassembled WGS sequence"/>
</dbReference>
<accession>A0A2R6NJW2</accession>
<dbReference type="InterPro" id="IPR001077">
    <property type="entry name" value="COMT_C"/>
</dbReference>
<proteinExistence type="predicted"/>
<evidence type="ECO:0000256" key="2">
    <source>
        <dbReference type="ARBA" id="ARBA00022679"/>
    </source>
</evidence>
<dbReference type="PANTHER" id="PTHR43712:SF2">
    <property type="entry name" value="O-METHYLTRANSFERASE CICE"/>
    <property type="match status" value="1"/>
</dbReference>
<keyword evidence="3" id="KW-0949">S-adenosyl-L-methionine</keyword>
<dbReference type="EMBL" id="MLYV02001198">
    <property type="protein sequence ID" value="PSR72302.1"/>
    <property type="molecule type" value="Genomic_DNA"/>
</dbReference>
<dbReference type="InterPro" id="IPR016461">
    <property type="entry name" value="COMT-like"/>
</dbReference>
<reference evidence="5 6" key="1">
    <citation type="submission" date="2018-02" db="EMBL/GenBank/DDBJ databases">
        <title>Genome sequence of the basidiomycete white-rot fungus Phlebia centrifuga.</title>
        <authorList>
            <person name="Granchi Z."/>
            <person name="Peng M."/>
            <person name="de Vries R.P."/>
            <person name="Hilden K."/>
            <person name="Makela M.R."/>
            <person name="Grigoriev I."/>
            <person name="Riley R."/>
        </authorList>
    </citation>
    <scope>NUCLEOTIDE SEQUENCE [LARGE SCALE GENOMIC DNA]</scope>
    <source>
        <strain evidence="5 6">FBCC195</strain>
    </source>
</reference>
<keyword evidence="6" id="KW-1185">Reference proteome</keyword>
<feature type="domain" description="O-methyltransferase C-terminal" evidence="4">
    <location>
        <begin position="259"/>
        <end position="394"/>
    </location>
</feature>
<evidence type="ECO:0000313" key="5">
    <source>
        <dbReference type="EMBL" id="PSR72302.1"/>
    </source>
</evidence>
<evidence type="ECO:0000259" key="4">
    <source>
        <dbReference type="Pfam" id="PF00891"/>
    </source>
</evidence>
<dbReference type="PANTHER" id="PTHR43712">
    <property type="entry name" value="PUTATIVE (AFU_ORTHOLOGUE AFUA_4G14580)-RELATED"/>
    <property type="match status" value="1"/>
</dbReference>
<keyword evidence="1" id="KW-0489">Methyltransferase</keyword>
<dbReference type="GO" id="GO:0008171">
    <property type="term" value="F:O-methyltransferase activity"/>
    <property type="evidence" value="ECO:0007669"/>
    <property type="project" value="InterPro"/>
</dbReference>
<comment type="caution">
    <text evidence="5">The sequence shown here is derived from an EMBL/GenBank/DDBJ whole genome shotgun (WGS) entry which is preliminary data.</text>
</comment>
<dbReference type="AlphaFoldDB" id="A0A2R6NJW2"/>
<evidence type="ECO:0000256" key="3">
    <source>
        <dbReference type="ARBA" id="ARBA00022691"/>
    </source>
</evidence>
<dbReference type="SUPFAM" id="SSF46785">
    <property type="entry name" value="Winged helix' DNA-binding domain"/>
    <property type="match status" value="1"/>
</dbReference>
<dbReference type="Gene3D" id="3.40.50.150">
    <property type="entry name" value="Vaccinia Virus protein VP39"/>
    <property type="match status" value="1"/>
</dbReference>
<dbReference type="Pfam" id="PF00891">
    <property type="entry name" value="Methyltransf_2"/>
    <property type="match status" value="1"/>
</dbReference>
<keyword evidence="2" id="KW-0808">Transferase</keyword>